<comment type="subcellular location">
    <subcellularLocation>
        <location evidence="1">Nucleus envelope</location>
    </subcellularLocation>
</comment>
<dbReference type="InterPro" id="IPR014908">
    <property type="entry name" value="Nucleoporin_Nup133/Nup155_N"/>
</dbReference>
<organism evidence="11 12">
    <name type="scientific">Venustampulla echinocandica</name>
    <dbReference type="NCBI Taxonomy" id="2656787"/>
    <lineage>
        <taxon>Eukaryota</taxon>
        <taxon>Fungi</taxon>
        <taxon>Dikarya</taxon>
        <taxon>Ascomycota</taxon>
        <taxon>Pezizomycotina</taxon>
        <taxon>Leotiomycetes</taxon>
        <taxon>Helotiales</taxon>
        <taxon>Pleuroascaceae</taxon>
        <taxon>Venustampulla</taxon>
    </lineage>
</organism>
<evidence type="ECO:0000256" key="1">
    <source>
        <dbReference type="ARBA" id="ARBA00004259"/>
    </source>
</evidence>
<dbReference type="Gene3D" id="2.130.10.10">
    <property type="entry name" value="YVTN repeat-like/Quinoprotein amine dehydrogenase"/>
    <property type="match status" value="1"/>
</dbReference>
<dbReference type="GO" id="GO:0006606">
    <property type="term" value="P:protein import into nucleus"/>
    <property type="evidence" value="ECO:0007669"/>
    <property type="project" value="TreeGrafter"/>
</dbReference>
<evidence type="ECO:0000259" key="9">
    <source>
        <dbReference type="Pfam" id="PF03177"/>
    </source>
</evidence>
<evidence type="ECO:0000256" key="6">
    <source>
        <dbReference type="ARBA" id="ARBA00023010"/>
    </source>
</evidence>
<dbReference type="OrthoDB" id="103454at2759"/>
<evidence type="ECO:0000313" key="11">
    <source>
        <dbReference type="EMBL" id="RDL37912.1"/>
    </source>
</evidence>
<dbReference type="FunFam" id="2.130.10.10:FF:001057">
    <property type="entry name" value="Nuclear pore complex subunit Nup133, putative"/>
    <property type="match status" value="1"/>
</dbReference>
<sequence length="1388" mass="154778">MFSPSGTNPPAASARTSRRRPRPLSNEGSIPKAKRQRSALSEQTFMPPDGAPEMEETKAYKTPTVAKRGSLRNAHVPGPQKEIVVRGKKPRPGDRSGKGDGSVVLTTNDIYTVSRLPALPDGLRADPASRQHGAIYSDNGYALTLTHTHAIVWPYVANTPSPETFTFALPHPSKHVSDPLPIGSLVSASASSLEPGLVVVIPTTGKIIYWESIASAATLDLRLQRNGVELSIPGMLSGEKVIHILNAESAGFMLGFSSGRIAYMSVRDGQGRPALTVQFLRAGSGSSNTGIFGSLRNALSSSSWHSDIAAIRAGHQDRIGERNVVLATKKGKIQSWDIHRGGHTSLIAEIETREAIVLVIKQAIPALSELLLETFELLDFAYMPNPASSTGTGGQSDEGIRLLLLTSLNERESTHYSLVEVLLNRGELIIGDIRPIKSYSTPIARTATSNTRLYLPNPAIIAYVVLDRAVILVSMAKGPDSPESQLMTESRLFPQTFEDVIQFKDDMNIEIVGSGMEEPYGLSHGIEDTKSRRYKAKHPAVILIVRGGGVLRIAAHDINKLASDQPPQVTPKSKLQQAVFFGTLEGNPISFAVRPESEFPAEEVGDAALSLSNDILRSQTPYIPSVPASIEQNLRKRSVALRDLAEYLKQSGVALDRVTRWKLLWDAERMGAATVIWKRYDAAVSEKPEGQKRGLFTELVECIHEDYKTEPVPENGELDRVRHWFINDIWRLDIAVPWAYQVIKYAYQDGQKDHNAVLELLIEANALVIGALKGAFDFRESNLALYGLQDELLEHGILKSNYEGLPEFWTSTMYLAENIRKQAQLAGALVTHYWPKPETEKRVSTALLEKVRQEQETLVDVVIRSNHEKIRWDFAQNDPQIQLQAESLQVVQSESEDSQLKTLAKECQLPDEAMALAEKHEILPTLASILTYEIHEHSSKVDNPDLDSKLLTKHVARLAVLQETVERCFSKFGMSWATAFYDLQIQLGFTKSLLDKFQTEQPYLTEFLRSRPEYAKIAWIHEITREKTFDRAAETLLDLGLKREQDLWSKKIELSMGKLSRFAGRYSQNNGTPILDGDKIDLVVVNNQLGLIKIQDTVYDYVLSSIGPAIDENAELQLALELYGNKLLRKQTAFLSLLEDNMSQLINLKAMDGLGLIDLLTLMGDNGSEEQAVFRGEQFYLALQASRCGVADSEEQNLLQRVIWRRCMLRDDWTDVNNTELKDDQQVADRLRQTALYMTFRNCLKNHLFKEGSPVRPINPEAIAGASTDELDHRFTGLDASIRESIMKAFQNEDAAFNVYVKKSQLEKWYAGALDLAKQDCQEEMSEKTEDGQKMNEARHALEQVEKSIAQGEHNKAEKLLHSKPLHKVKSKKPYGNRQSFRSSAIES</sequence>
<evidence type="ECO:0000313" key="12">
    <source>
        <dbReference type="Proteomes" id="UP000254866"/>
    </source>
</evidence>
<evidence type="ECO:0008006" key="13">
    <source>
        <dbReference type="Google" id="ProtNLM"/>
    </source>
</evidence>
<dbReference type="GO" id="GO:0000972">
    <property type="term" value="P:transcription-dependent tethering of RNA polymerase II gene DNA at nuclear periphery"/>
    <property type="evidence" value="ECO:0007669"/>
    <property type="project" value="TreeGrafter"/>
</dbReference>
<dbReference type="Pfam" id="PF03177">
    <property type="entry name" value="Nucleoporin_C"/>
    <property type="match status" value="1"/>
</dbReference>
<proteinExistence type="inferred from homology"/>
<evidence type="ECO:0000256" key="7">
    <source>
        <dbReference type="ARBA" id="ARBA00023242"/>
    </source>
</evidence>
<keyword evidence="5" id="KW-0653">Protein transport</keyword>
<dbReference type="SUPFAM" id="SSF117289">
    <property type="entry name" value="Nucleoporin domain"/>
    <property type="match status" value="1"/>
</dbReference>
<comment type="caution">
    <text evidence="11">The sequence shown here is derived from an EMBL/GenBank/DDBJ whole genome shotgun (WGS) entry which is preliminary data.</text>
</comment>
<dbReference type="InterPro" id="IPR015943">
    <property type="entry name" value="WD40/YVTN_repeat-like_dom_sf"/>
</dbReference>
<dbReference type="GeneID" id="43598194"/>
<dbReference type="STRING" id="2656787.A0A370TQW8"/>
<dbReference type="GO" id="GO:0017056">
    <property type="term" value="F:structural constituent of nuclear pore"/>
    <property type="evidence" value="ECO:0007669"/>
    <property type="project" value="InterPro"/>
</dbReference>
<dbReference type="InterPro" id="IPR037624">
    <property type="entry name" value="Nup133-like"/>
</dbReference>
<feature type="region of interest" description="Disordered" evidence="8">
    <location>
        <begin position="1350"/>
        <end position="1388"/>
    </location>
</feature>
<keyword evidence="12" id="KW-1185">Reference proteome</keyword>
<evidence type="ECO:0000259" key="10">
    <source>
        <dbReference type="Pfam" id="PF08801"/>
    </source>
</evidence>
<accession>A0A370TQW8</accession>
<evidence type="ECO:0000256" key="2">
    <source>
        <dbReference type="ARBA" id="ARBA00005569"/>
    </source>
</evidence>
<dbReference type="Pfam" id="PF08801">
    <property type="entry name" value="Nucleoporin_N"/>
    <property type="match status" value="1"/>
</dbReference>
<feature type="compositionally biased region" description="Polar residues" evidence="8">
    <location>
        <begin position="1377"/>
        <end position="1388"/>
    </location>
</feature>
<dbReference type="GO" id="GO:0016973">
    <property type="term" value="P:poly(A)+ mRNA export from nucleus"/>
    <property type="evidence" value="ECO:0007669"/>
    <property type="project" value="TreeGrafter"/>
</dbReference>
<comment type="similarity">
    <text evidence="2">Belongs to the nucleoporin Nup133 family.</text>
</comment>
<dbReference type="Proteomes" id="UP000254866">
    <property type="component" value="Unassembled WGS sequence"/>
</dbReference>
<gene>
    <name evidence="11" type="ORF">BP5553_05345</name>
</gene>
<feature type="compositionally biased region" description="Basic residues" evidence="8">
    <location>
        <begin position="1362"/>
        <end position="1375"/>
    </location>
</feature>
<dbReference type="PANTHER" id="PTHR13405">
    <property type="entry name" value="NUCLEAR PORE COMPLEX PROTEIN NUP133"/>
    <property type="match status" value="1"/>
</dbReference>
<evidence type="ECO:0000256" key="5">
    <source>
        <dbReference type="ARBA" id="ARBA00022927"/>
    </source>
</evidence>
<dbReference type="RefSeq" id="XP_031870568.1">
    <property type="nucleotide sequence ID" value="XM_032013968.1"/>
</dbReference>
<keyword evidence="4" id="KW-0509">mRNA transport</keyword>
<evidence type="ECO:0000256" key="8">
    <source>
        <dbReference type="SAM" id="MobiDB-lite"/>
    </source>
</evidence>
<protein>
    <recommendedName>
        <fullName evidence="13">Nucleoporin</fullName>
    </recommendedName>
</protein>
<dbReference type="Gene3D" id="1.20.58.1380">
    <property type="match status" value="1"/>
</dbReference>
<evidence type="ECO:0000256" key="3">
    <source>
        <dbReference type="ARBA" id="ARBA00022448"/>
    </source>
</evidence>
<name>A0A370TQW8_9HELO</name>
<dbReference type="PANTHER" id="PTHR13405:SF11">
    <property type="entry name" value="NUCLEAR PORE COMPLEX PROTEIN NUP133"/>
    <property type="match status" value="1"/>
</dbReference>
<feature type="domain" description="Nucleoporin Nup133/Nup155-like C-terminal" evidence="9">
    <location>
        <begin position="663"/>
        <end position="1311"/>
    </location>
</feature>
<dbReference type="GO" id="GO:0031080">
    <property type="term" value="C:nuclear pore outer ring"/>
    <property type="evidence" value="ECO:0007669"/>
    <property type="project" value="TreeGrafter"/>
</dbReference>
<keyword evidence="7" id="KW-0539">Nucleus</keyword>
<reference evidence="11 12" key="1">
    <citation type="journal article" date="2018" name="IMA Fungus">
        <title>IMA Genome-F 9: Draft genome sequence of Annulohypoxylon stygium, Aspergillus mulundensis, Berkeleyomyces basicola (syn. Thielaviopsis basicola), Ceratocystis smalleyi, two Cercospora beticola strains, Coleophoma cylindrospora, Fusarium fracticaudum, Phialophora cf. hyalina, and Morchella septimelata.</title>
        <authorList>
            <person name="Wingfield B.D."/>
            <person name="Bills G.F."/>
            <person name="Dong Y."/>
            <person name="Huang W."/>
            <person name="Nel W.J."/>
            <person name="Swalarsk-Parry B.S."/>
            <person name="Vaghefi N."/>
            <person name="Wilken P.M."/>
            <person name="An Z."/>
            <person name="de Beer Z.W."/>
            <person name="De Vos L."/>
            <person name="Chen L."/>
            <person name="Duong T.A."/>
            <person name="Gao Y."/>
            <person name="Hammerbacher A."/>
            <person name="Kikkert J.R."/>
            <person name="Li Y."/>
            <person name="Li H."/>
            <person name="Li K."/>
            <person name="Li Q."/>
            <person name="Liu X."/>
            <person name="Ma X."/>
            <person name="Naidoo K."/>
            <person name="Pethybridge S.J."/>
            <person name="Sun J."/>
            <person name="Steenkamp E.T."/>
            <person name="van der Nest M.A."/>
            <person name="van Wyk S."/>
            <person name="Wingfield M.J."/>
            <person name="Xiong C."/>
            <person name="Yue Q."/>
            <person name="Zhang X."/>
        </authorList>
    </citation>
    <scope>NUCLEOTIDE SEQUENCE [LARGE SCALE GENOMIC DNA]</scope>
    <source>
        <strain evidence="11 12">BP 5553</strain>
    </source>
</reference>
<dbReference type="InterPro" id="IPR007187">
    <property type="entry name" value="Nucleoporin_Nup133/Nup155_C"/>
</dbReference>
<feature type="domain" description="Nucleoporin Nup133/Nup155-like N-terminal" evidence="10">
    <location>
        <begin position="106"/>
        <end position="552"/>
    </location>
</feature>
<feature type="region of interest" description="Disordered" evidence="8">
    <location>
        <begin position="1"/>
        <end position="103"/>
    </location>
</feature>
<keyword evidence="6" id="KW-0811">Translocation</keyword>
<dbReference type="EMBL" id="NPIC01000003">
    <property type="protein sequence ID" value="RDL37912.1"/>
    <property type="molecule type" value="Genomic_DNA"/>
</dbReference>
<keyword evidence="3" id="KW-0813">Transport</keyword>
<evidence type="ECO:0000256" key="4">
    <source>
        <dbReference type="ARBA" id="ARBA00022816"/>
    </source>
</evidence>